<protein>
    <submittedName>
        <fullName evidence="4">Uncharacterized protein</fullName>
    </submittedName>
</protein>
<organism evidence="4">
    <name type="scientific">Bradyrhizobium diazoefficiens</name>
    <dbReference type="NCBI Taxonomy" id="1355477"/>
    <lineage>
        <taxon>Bacteria</taxon>
        <taxon>Pseudomonadati</taxon>
        <taxon>Pseudomonadota</taxon>
        <taxon>Alphaproteobacteria</taxon>
        <taxon>Hyphomicrobiales</taxon>
        <taxon>Nitrobacteraceae</taxon>
        <taxon>Bradyrhizobium</taxon>
    </lineage>
</organism>
<reference evidence="2" key="3">
    <citation type="submission" date="2020-05" db="EMBL/GenBank/DDBJ databases">
        <title>Complete genome sequence of Bradyrhizobium diazoefficiens XF2 isolated from soybean nodule.</title>
        <authorList>
            <person name="Noda R."/>
            <person name="Kakizaki K."/>
            <person name="Minamisawa K."/>
        </authorList>
    </citation>
    <scope>NUCLEOTIDE SEQUENCE</scope>
    <source>
        <strain evidence="2">XF2</strain>
    </source>
</reference>
<evidence type="ECO:0000313" key="2">
    <source>
        <dbReference type="EMBL" id="BCE26503.1"/>
    </source>
</evidence>
<proteinExistence type="predicted"/>
<reference evidence="3" key="4">
    <citation type="submission" date="2020-05" db="EMBL/GenBank/DDBJ databases">
        <title>Complete genome sequence of Bradyrhizobium diazoefficiens XF3 isolated from soybean nodule.</title>
        <authorList>
            <person name="Noda R."/>
            <person name="Kakizaki K."/>
            <person name="Minamisawa K."/>
        </authorList>
    </citation>
    <scope>NUCLEOTIDE SEQUENCE</scope>
    <source>
        <strain evidence="3">XF3</strain>
    </source>
</reference>
<dbReference type="EMBL" id="AP023097">
    <property type="protein sequence ID" value="BCE70158.1"/>
    <property type="molecule type" value="Genomic_DNA"/>
</dbReference>
<evidence type="ECO:0000313" key="3">
    <source>
        <dbReference type="EMBL" id="BCE35243.1"/>
    </source>
</evidence>
<reference evidence="5" key="2">
    <citation type="submission" date="2020-05" db="EMBL/GenBank/DDBJ databases">
        <title>Complete genome sequence of Bradyrhizobium diazoefficiens XF10 isolated from soybean nodule.</title>
        <authorList>
            <person name="Noda R."/>
            <person name="Kakizaki K."/>
            <person name="Minamisawa K."/>
        </authorList>
    </citation>
    <scope>NUCLEOTIDE SEQUENCE</scope>
    <source>
        <strain evidence="5">XF10</strain>
    </source>
</reference>
<dbReference type="EMBL" id="AP023093">
    <property type="protein sequence ID" value="BCE35243.1"/>
    <property type="molecule type" value="Genomic_DNA"/>
</dbReference>
<name>A0A810B1G1_9BRAD</name>
<reference evidence="4" key="5">
    <citation type="submission" date="2020-05" db="EMBL/GenBank/DDBJ databases">
        <title>Complete genome sequence of Bradyrhizobium diazoefficiens XF8 isolated from soybean nodule.</title>
        <authorList>
            <person name="Noda R."/>
            <person name="Kakizaki K."/>
            <person name="Minamisawa K."/>
        </authorList>
    </citation>
    <scope>NUCLEOTIDE SEQUENCE</scope>
    <source>
        <strain evidence="4">XF8</strain>
    </source>
</reference>
<evidence type="ECO:0000313" key="5">
    <source>
        <dbReference type="EMBL" id="BCE87472.1"/>
    </source>
</evidence>
<evidence type="ECO:0000313" key="1">
    <source>
        <dbReference type="EMBL" id="BCE17591.1"/>
    </source>
</evidence>
<sequence>MVAHSRAKRATLHFAMDVIVQSYAWISSDVRNVVVNDRARIDRLSRMNAGRSRLREIIVMNVSVHDVGPPLEVRLSTGPRPEDVRAAIVAARVSRRAKWQGPLLAEIRGQASKLVSRHSNPE</sequence>
<reference evidence="1" key="1">
    <citation type="submission" date="2020-05" db="EMBL/GenBank/DDBJ databases">
        <title>Complete genome sequence of Bradyrhizobium diazoefficiens XF1 isolated from soybean nodule.</title>
        <authorList>
            <person name="Noda R."/>
            <person name="Kakizaki K."/>
            <person name="Minamisawa K."/>
        </authorList>
    </citation>
    <scope>NUCLEOTIDE SEQUENCE</scope>
    <source>
        <strain evidence="1">XF1</strain>
    </source>
</reference>
<accession>A0A810B1G1</accession>
<dbReference type="EMBL" id="AP023099">
    <property type="protein sequence ID" value="BCE87472.1"/>
    <property type="molecule type" value="Genomic_DNA"/>
</dbReference>
<evidence type="ECO:0000313" key="4">
    <source>
        <dbReference type="EMBL" id="BCE70158.1"/>
    </source>
</evidence>
<dbReference type="EMBL" id="AP023092">
    <property type="protein sequence ID" value="BCE26503.1"/>
    <property type="molecule type" value="Genomic_DNA"/>
</dbReference>
<gene>
    <name evidence="5" type="ORF">XF10B_02700</name>
    <name evidence="1" type="ORF">XF1B_02720</name>
    <name evidence="2" type="ORF">XF2B_02720</name>
    <name evidence="3" type="ORF">XF3B_02740</name>
    <name evidence="4" type="ORF">XF8B_02690</name>
</gene>
<dbReference type="AlphaFoldDB" id="A0A810B1G1"/>
<dbReference type="EMBL" id="AP023091">
    <property type="protein sequence ID" value="BCE17591.1"/>
    <property type="molecule type" value="Genomic_DNA"/>
</dbReference>